<evidence type="ECO:0000256" key="1">
    <source>
        <dbReference type="SAM" id="Coils"/>
    </source>
</evidence>
<dbReference type="Proteomes" id="UP000184267">
    <property type="component" value="Unassembled WGS sequence"/>
</dbReference>
<dbReference type="AlphaFoldDB" id="A0A1M2VAN0"/>
<gene>
    <name evidence="2" type="ORF">TRAPUB_4654</name>
</gene>
<evidence type="ECO:0000313" key="3">
    <source>
        <dbReference type="Proteomes" id="UP000184267"/>
    </source>
</evidence>
<dbReference type="EMBL" id="MNAD01001524">
    <property type="protein sequence ID" value="OJT04642.1"/>
    <property type="molecule type" value="Genomic_DNA"/>
</dbReference>
<keyword evidence="1" id="KW-0175">Coiled coil</keyword>
<protein>
    <submittedName>
        <fullName evidence="2">Uncharacterized protein</fullName>
    </submittedName>
</protein>
<keyword evidence="3" id="KW-1185">Reference proteome</keyword>
<name>A0A1M2VAN0_TRAPU</name>
<comment type="caution">
    <text evidence="2">The sequence shown here is derived from an EMBL/GenBank/DDBJ whole genome shotgun (WGS) entry which is preliminary data.</text>
</comment>
<feature type="coiled-coil region" evidence="1">
    <location>
        <begin position="36"/>
        <end position="63"/>
    </location>
</feature>
<evidence type="ECO:0000313" key="2">
    <source>
        <dbReference type="EMBL" id="OJT04642.1"/>
    </source>
</evidence>
<accession>A0A1M2VAN0</accession>
<reference evidence="2 3" key="1">
    <citation type="submission" date="2016-10" db="EMBL/GenBank/DDBJ databases">
        <title>Genome sequence of the basidiomycete white-rot fungus Trametes pubescens.</title>
        <authorList>
            <person name="Makela M.R."/>
            <person name="Granchi Z."/>
            <person name="Peng M."/>
            <person name="De Vries R.P."/>
            <person name="Grigoriev I."/>
            <person name="Riley R."/>
            <person name="Hilden K."/>
        </authorList>
    </citation>
    <scope>NUCLEOTIDE SEQUENCE [LARGE SCALE GENOMIC DNA]</scope>
    <source>
        <strain evidence="2 3">FBCC735</strain>
    </source>
</reference>
<proteinExistence type="predicted"/>
<sequence>MLAVIHKLRVAPDSPAPESEVAPPEGSDKVVAAVTNEDLSKRMEKMEETMAALLSMVGKLQEVILTSAAIRET</sequence>
<organism evidence="2 3">
    <name type="scientific">Trametes pubescens</name>
    <name type="common">White-rot fungus</name>
    <dbReference type="NCBI Taxonomy" id="154538"/>
    <lineage>
        <taxon>Eukaryota</taxon>
        <taxon>Fungi</taxon>
        <taxon>Dikarya</taxon>
        <taxon>Basidiomycota</taxon>
        <taxon>Agaricomycotina</taxon>
        <taxon>Agaricomycetes</taxon>
        <taxon>Polyporales</taxon>
        <taxon>Polyporaceae</taxon>
        <taxon>Trametes</taxon>
    </lineage>
</organism>